<dbReference type="InterPro" id="IPR015240">
    <property type="entry name" value="tRNA_sdUridine_synth_fam1_C"/>
</dbReference>
<comment type="catalytic activity">
    <reaction evidence="1 5">
        <text>uridine(55) in tRNA = pseudouridine(55) in tRNA</text>
        <dbReference type="Rhea" id="RHEA:42532"/>
        <dbReference type="Rhea" id="RHEA-COMP:10101"/>
        <dbReference type="Rhea" id="RHEA-COMP:10102"/>
        <dbReference type="ChEBI" id="CHEBI:65314"/>
        <dbReference type="ChEBI" id="CHEBI:65315"/>
        <dbReference type="EC" id="5.4.99.25"/>
    </reaction>
</comment>
<dbReference type="Pfam" id="PF01509">
    <property type="entry name" value="TruB_N"/>
    <property type="match status" value="1"/>
</dbReference>
<evidence type="ECO:0000259" key="6">
    <source>
        <dbReference type="Pfam" id="PF01509"/>
    </source>
</evidence>
<dbReference type="EMBL" id="BAAAFD010000001">
    <property type="protein sequence ID" value="GAA0852974.1"/>
    <property type="molecule type" value="Genomic_DNA"/>
</dbReference>
<dbReference type="HAMAP" id="MF_01080">
    <property type="entry name" value="TruB_bact"/>
    <property type="match status" value="1"/>
</dbReference>
<evidence type="ECO:0000256" key="5">
    <source>
        <dbReference type="HAMAP-Rule" id="MF_01080"/>
    </source>
</evidence>
<dbReference type="PANTHER" id="PTHR13767:SF2">
    <property type="entry name" value="PSEUDOURIDYLATE SYNTHASE TRUB1"/>
    <property type="match status" value="1"/>
</dbReference>
<dbReference type="Pfam" id="PF09157">
    <property type="entry name" value="TruB-C_2"/>
    <property type="match status" value="1"/>
</dbReference>
<evidence type="ECO:0000313" key="9">
    <source>
        <dbReference type="EMBL" id="GAA0852974.1"/>
    </source>
</evidence>
<name>A0ABN1LCY8_9ALTE</name>
<proteinExistence type="inferred from homology"/>
<reference evidence="9 10" key="1">
    <citation type="journal article" date="2019" name="Int. J. Syst. Evol. Microbiol.">
        <title>The Global Catalogue of Microorganisms (GCM) 10K type strain sequencing project: providing services to taxonomists for standard genome sequencing and annotation.</title>
        <authorList>
            <consortium name="The Broad Institute Genomics Platform"/>
            <consortium name="The Broad Institute Genome Sequencing Center for Infectious Disease"/>
            <person name="Wu L."/>
            <person name="Ma J."/>
        </authorList>
    </citation>
    <scope>NUCLEOTIDE SEQUENCE [LARGE SCALE GENOMIC DNA]</scope>
    <source>
        <strain evidence="9 10">JCM 15896</strain>
    </source>
</reference>
<dbReference type="PANTHER" id="PTHR13767">
    <property type="entry name" value="TRNA-PSEUDOURIDINE SYNTHASE"/>
    <property type="match status" value="1"/>
</dbReference>
<feature type="domain" description="Pseudouridine synthase II N-terminal" evidence="6">
    <location>
        <begin position="32"/>
        <end position="179"/>
    </location>
</feature>
<evidence type="ECO:0000256" key="2">
    <source>
        <dbReference type="ARBA" id="ARBA00005642"/>
    </source>
</evidence>
<dbReference type="InterPro" id="IPR015947">
    <property type="entry name" value="PUA-like_sf"/>
</dbReference>
<evidence type="ECO:0000256" key="3">
    <source>
        <dbReference type="ARBA" id="ARBA00022694"/>
    </source>
</evidence>
<feature type="domain" description="tRNA pseudouridylate synthase B C-terminal" evidence="8">
    <location>
        <begin position="180"/>
        <end position="252"/>
    </location>
</feature>
<dbReference type="NCBIfam" id="TIGR00431">
    <property type="entry name" value="TruB"/>
    <property type="match status" value="1"/>
</dbReference>
<feature type="domain" description="tRNA pseudouridine synthase II TruB subfamily 1 C-terminal" evidence="7">
    <location>
        <begin position="256"/>
        <end position="314"/>
    </location>
</feature>
<dbReference type="RefSeq" id="WP_343856127.1">
    <property type="nucleotide sequence ID" value="NZ_BAAAFD010000001.1"/>
</dbReference>
<comment type="similarity">
    <text evidence="2 5">Belongs to the pseudouridine synthase TruB family. Type 1 subfamily.</text>
</comment>
<evidence type="ECO:0000256" key="1">
    <source>
        <dbReference type="ARBA" id="ARBA00000385"/>
    </source>
</evidence>
<protein>
    <recommendedName>
        <fullName evidence="5">tRNA pseudouridine synthase B</fullName>
        <ecNumber evidence="5">5.4.99.25</ecNumber>
    </recommendedName>
    <alternativeName>
        <fullName evidence="5">tRNA pseudouridine(55) synthase</fullName>
        <shortName evidence="5">Psi55 synthase</shortName>
    </alternativeName>
    <alternativeName>
        <fullName evidence="5">tRNA pseudouridylate synthase</fullName>
    </alternativeName>
    <alternativeName>
        <fullName evidence="5">tRNA-uridine isomerase</fullName>
    </alternativeName>
</protein>
<evidence type="ECO:0000259" key="8">
    <source>
        <dbReference type="Pfam" id="PF16198"/>
    </source>
</evidence>
<dbReference type="SUPFAM" id="SSF88697">
    <property type="entry name" value="PUA domain-like"/>
    <property type="match status" value="1"/>
</dbReference>
<dbReference type="CDD" id="cd02573">
    <property type="entry name" value="PseudoU_synth_EcTruB"/>
    <property type="match status" value="1"/>
</dbReference>
<comment type="caution">
    <text evidence="9">The sequence shown here is derived from an EMBL/GenBank/DDBJ whole genome shotgun (WGS) entry which is preliminary data.</text>
</comment>
<dbReference type="EC" id="5.4.99.25" evidence="5"/>
<dbReference type="CDD" id="cd21152">
    <property type="entry name" value="PUA_TruB_bacterial"/>
    <property type="match status" value="1"/>
</dbReference>
<sequence length="317" mass="34381">MARKRKGRLIDGIILLDKPLGLSSNDALQKVKRLYNAAKAGHTGALDPLATGMLPICLGEATKFSQFLLDADKTYSVTAKLGVRTTTSDADGEVVETKPVDCDEAQIRATCLSFIGQSKQVPSMFSALKYQGKPLYTYARQGIEVPREARDITLFSLTIERIEGDEVDMIVHCSKGTYIRSLVDDIGQILGCGAYVSRLHRSQVTDYPADKVVTLDALRDMRAKIDANEADLLDDASFTELDALLLPMDSAIKSLPELTLDTISAGYFGNGNPVFSQQAAALEAQTHVRVYADNLLLGVGVIDDDGKVAPKRVVVRA</sequence>
<evidence type="ECO:0000259" key="7">
    <source>
        <dbReference type="Pfam" id="PF09157"/>
    </source>
</evidence>
<gene>
    <name evidence="5 9" type="primary">truB</name>
    <name evidence="9" type="ORF">GCM10009114_04550</name>
</gene>
<dbReference type="InterPro" id="IPR032819">
    <property type="entry name" value="TruB_C"/>
</dbReference>
<dbReference type="InterPro" id="IPR014780">
    <property type="entry name" value="tRNA_psdUridine_synth_TruB"/>
</dbReference>
<dbReference type="Proteomes" id="UP001500359">
    <property type="component" value="Unassembled WGS sequence"/>
</dbReference>
<keyword evidence="4 5" id="KW-0413">Isomerase</keyword>
<accession>A0ABN1LCY8</accession>
<dbReference type="SUPFAM" id="SSF55120">
    <property type="entry name" value="Pseudouridine synthase"/>
    <property type="match status" value="1"/>
</dbReference>
<feature type="active site" description="Nucleophile" evidence="5">
    <location>
        <position position="47"/>
    </location>
</feature>
<dbReference type="InterPro" id="IPR036974">
    <property type="entry name" value="PUA_sf"/>
</dbReference>
<organism evidence="9 10">
    <name type="scientific">Aliiglaciecola litoralis</name>
    <dbReference type="NCBI Taxonomy" id="582857"/>
    <lineage>
        <taxon>Bacteria</taxon>
        <taxon>Pseudomonadati</taxon>
        <taxon>Pseudomonadota</taxon>
        <taxon>Gammaproteobacteria</taxon>
        <taxon>Alteromonadales</taxon>
        <taxon>Alteromonadaceae</taxon>
        <taxon>Aliiglaciecola</taxon>
    </lineage>
</organism>
<dbReference type="InterPro" id="IPR020103">
    <property type="entry name" value="PsdUridine_synth_cat_dom_sf"/>
</dbReference>
<dbReference type="Gene3D" id="3.30.2350.10">
    <property type="entry name" value="Pseudouridine synthase"/>
    <property type="match status" value="1"/>
</dbReference>
<evidence type="ECO:0000313" key="10">
    <source>
        <dbReference type="Proteomes" id="UP001500359"/>
    </source>
</evidence>
<dbReference type="Pfam" id="PF16198">
    <property type="entry name" value="TruB_C_2"/>
    <property type="match status" value="1"/>
</dbReference>
<keyword evidence="3 5" id="KW-0819">tRNA processing</keyword>
<evidence type="ECO:0000256" key="4">
    <source>
        <dbReference type="ARBA" id="ARBA00023235"/>
    </source>
</evidence>
<comment type="function">
    <text evidence="5">Responsible for synthesis of pseudouridine from uracil-55 in the psi GC loop of transfer RNAs.</text>
</comment>
<dbReference type="InterPro" id="IPR002501">
    <property type="entry name" value="PsdUridine_synth_N"/>
</dbReference>
<dbReference type="Gene3D" id="2.30.130.10">
    <property type="entry name" value="PUA domain"/>
    <property type="match status" value="1"/>
</dbReference>
<keyword evidence="10" id="KW-1185">Reference proteome</keyword>